<dbReference type="AlphaFoldDB" id="A0A0A9Y2L3"/>
<evidence type="ECO:0000313" key="1">
    <source>
        <dbReference type="EMBL" id="JAG25358.1"/>
    </source>
</evidence>
<name>A0A0A9Y2L3_LYGHE</name>
<sequence length="114" mass="12371">MDTGNGTTTTTFKVTDEIVHDNTSLTNKGEEIAPNKSKIGNETHNKVSIVTDDGNGWISSLCQSPMILLERYGHPNRTNCVAKFDNVTNLGATNITNSSRLRTECESPSLATLD</sequence>
<feature type="non-terminal residue" evidence="1">
    <location>
        <position position="114"/>
    </location>
</feature>
<organism evidence="1">
    <name type="scientific">Lygus hesperus</name>
    <name type="common">Western plant bug</name>
    <dbReference type="NCBI Taxonomy" id="30085"/>
    <lineage>
        <taxon>Eukaryota</taxon>
        <taxon>Metazoa</taxon>
        <taxon>Ecdysozoa</taxon>
        <taxon>Arthropoda</taxon>
        <taxon>Hexapoda</taxon>
        <taxon>Insecta</taxon>
        <taxon>Pterygota</taxon>
        <taxon>Neoptera</taxon>
        <taxon>Paraneoptera</taxon>
        <taxon>Hemiptera</taxon>
        <taxon>Heteroptera</taxon>
        <taxon>Panheteroptera</taxon>
        <taxon>Cimicomorpha</taxon>
        <taxon>Miridae</taxon>
        <taxon>Mirini</taxon>
        <taxon>Lygus</taxon>
    </lineage>
</organism>
<protein>
    <submittedName>
        <fullName evidence="1">Altered inheritance of mitochondria protein 5, mitochondrial</fullName>
    </submittedName>
</protein>
<proteinExistence type="predicted"/>
<accession>A0A0A9Y2L3</accession>
<reference evidence="1" key="2">
    <citation type="submission" date="2014-07" db="EMBL/GenBank/DDBJ databases">
        <authorList>
            <person name="Hull J."/>
        </authorList>
    </citation>
    <scope>NUCLEOTIDE SEQUENCE</scope>
</reference>
<dbReference type="EMBL" id="GBHO01018246">
    <property type="protein sequence ID" value="JAG25358.1"/>
    <property type="molecule type" value="Transcribed_RNA"/>
</dbReference>
<gene>
    <name evidence="1" type="primary">AIM5</name>
    <name evidence="1" type="ORF">CM83_103858</name>
</gene>
<reference evidence="1" key="1">
    <citation type="journal article" date="2014" name="PLoS ONE">
        <title>Transcriptome-Based Identification of ABC Transporters in the Western Tarnished Plant Bug Lygus hesperus.</title>
        <authorList>
            <person name="Hull J.J."/>
            <person name="Chaney K."/>
            <person name="Geib S.M."/>
            <person name="Fabrick J.A."/>
            <person name="Brent C.S."/>
            <person name="Walsh D."/>
            <person name="Lavine L.C."/>
        </authorList>
    </citation>
    <scope>NUCLEOTIDE SEQUENCE</scope>
</reference>